<dbReference type="SMART" id="SM00248">
    <property type="entry name" value="ANK"/>
    <property type="match status" value="6"/>
</dbReference>
<protein>
    <recommendedName>
        <fullName evidence="8">PGG domain-containing protein</fullName>
    </recommendedName>
</protein>
<feature type="transmembrane region" description="Helical" evidence="7">
    <location>
        <begin position="403"/>
        <end position="426"/>
    </location>
</feature>
<evidence type="ECO:0000256" key="4">
    <source>
        <dbReference type="ARBA" id="ARBA00022989"/>
    </source>
</evidence>
<evidence type="ECO:0000256" key="6">
    <source>
        <dbReference type="ARBA" id="ARBA00023136"/>
    </source>
</evidence>
<dbReference type="PANTHER" id="PTHR24186:SF50">
    <property type="entry name" value="ANKYRIN REPEAT-CONTAINING PROTEIN ITN1-LIKE ISOFORM X1"/>
    <property type="match status" value="1"/>
</dbReference>
<evidence type="ECO:0000256" key="7">
    <source>
        <dbReference type="SAM" id="Phobius"/>
    </source>
</evidence>
<dbReference type="SUPFAM" id="SSF48403">
    <property type="entry name" value="Ankyrin repeat"/>
    <property type="match status" value="1"/>
</dbReference>
<name>A0AAF1BE25_DAUCS</name>
<reference evidence="9" key="1">
    <citation type="journal article" date="2016" name="Nat. Genet.">
        <title>A high-quality carrot genome assembly provides new insights into carotenoid accumulation and asterid genome evolution.</title>
        <authorList>
            <person name="Iorizzo M."/>
            <person name="Ellison S."/>
            <person name="Senalik D."/>
            <person name="Zeng P."/>
            <person name="Satapoomin P."/>
            <person name="Huang J."/>
            <person name="Bowman M."/>
            <person name="Iovene M."/>
            <person name="Sanseverino W."/>
            <person name="Cavagnaro P."/>
            <person name="Yildiz M."/>
            <person name="Macko-Podgorni A."/>
            <person name="Moranska E."/>
            <person name="Grzebelus E."/>
            <person name="Grzebelus D."/>
            <person name="Ashrafi H."/>
            <person name="Zheng Z."/>
            <person name="Cheng S."/>
            <person name="Spooner D."/>
            <person name="Van Deynze A."/>
            <person name="Simon P."/>
        </authorList>
    </citation>
    <scope>NUCLEOTIDE SEQUENCE</scope>
    <source>
        <tissue evidence="9">Leaf</tissue>
    </source>
</reference>
<evidence type="ECO:0000256" key="2">
    <source>
        <dbReference type="ARBA" id="ARBA00022692"/>
    </source>
</evidence>
<evidence type="ECO:0000256" key="3">
    <source>
        <dbReference type="ARBA" id="ARBA00022737"/>
    </source>
</evidence>
<dbReference type="EMBL" id="CP093351">
    <property type="protein sequence ID" value="WOH15980.1"/>
    <property type="molecule type" value="Genomic_DNA"/>
</dbReference>
<feature type="transmembrane region" description="Helical" evidence="7">
    <location>
        <begin position="447"/>
        <end position="467"/>
    </location>
</feature>
<dbReference type="Pfam" id="PF13606">
    <property type="entry name" value="Ank_3"/>
    <property type="match status" value="1"/>
</dbReference>
<dbReference type="Gene3D" id="1.25.40.20">
    <property type="entry name" value="Ankyrin repeat-containing domain"/>
    <property type="match status" value="2"/>
</dbReference>
<dbReference type="Pfam" id="PF12796">
    <property type="entry name" value="Ank_2"/>
    <property type="match status" value="1"/>
</dbReference>
<dbReference type="Proteomes" id="UP000077755">
    <property type="component" value="Chromosome 9"/>
</dbReference>
<dbReference type="InterPro" id="IPR036770">
    <property type="entry name" value="Ankyrin_rpt-contain_sf"/>
</dbReference>
<evidence type="ECO:0000256" key="1">
    <source>
        <dbReference type="ARBA" id="ARBA00004141"/>
    </source>
</evidence>
<evidence type="ECO:0000259" key="8">
    <source>
        <dbReference type="Pfam" id="PF13962"/>
    </source>
</evidence>
<dbReference type="PANTHER" id="PTHR24186">
    <property type="entry name" value="PROTEIN PHOSPHATASE 1 REGULATORY SUBUNIT"/>
    <property type="match status" value="1"/>
</dbReference>
<reference evidence="9" key="2">
    <citation type="submission" date="2022-03" db="EMBL/GenBank/DDBJ databases">
        <title>Draft title - Genomic analysis of global carrot germplasm unveils the trajectory of domestication and the origin of high carotenoid orange carrot.</title>
        <authorList>
            <person name="Iorizzo M."/>
            <person name="Ellison S."/>
            <person name="Senalik D."/>
            <person name="Macko-Podgorni A."/>
            <person name="Grzebelus D."/>
            <person name="Bostan H."/>
            <person name="Rolling W."/>
            <person name="Curaba J."/>
            <person name="Simon P."/>
        </authorList>
    </citation>
    <scope>NUCLEOTIDE SEQUENCE</scope>
    <source>
        <tissue evidence="9">Leaf</tissue>
    </source>
</reference>
<keyword evidence="6 7" id="KW-0472">Membrane</keyword>
<feature type="domain" description="PGG" evidence="8">
    <location>
        <begin position="357"/>
        <end position="466"/>
    </location>
</feature>
<dbReference type="AlphaFoldDB" id="A0AAF1BE25"/>
<sequence>MESAKRSSALKKVPIEALFNKTDHENRTLLSLAVLKNHLDVVKLILEEDPAFRVTGSKNSDLKSLISLASREGYNNVVKTLCEKYESGKKTVHTGHFLLLEAIKGRDKELVYALLKYDEHLATHETYAKWTALHYAAFYNFDRIIDAIVKAQENVYWKPMYGAKVETPLILAANRGYTSTVILLMELLPALSCVAVNHKLQNILHIAVVQSNKVMIQSILAYCPKSCTNQILNAKDENGNTPLHLLISQGCFVKELIKHKGVDFLAKNHEKWIPLDMLYFQNEVIADQAEIKKLLDDTQATEHQKFWHIITKRRSNNPTSLVPSSTRWLKDVEFRTRIKELRKKEIKEMKDELERYRGRTTTQIVVTALITTVTFTVGFAMPGGYHQSGEPEEGLVLLSKKKAFNIFMVSDALALALSVTSLFIYFMSSMYDNPKQVWKFDAASTMLNIVSVMAMILTFIAGIYVVLSHSPGLALAVCIICSIFFISITVLVIKMMCDCMISKKMKVSEC</sequence>
<keyword evidence="2 7" id="KW-0812">Transmembrane</keyword>
<dbReference type="InterPro" id="IPR026961">
    <property type="entry name" value="PGG_dom"/>
</dbReference>
<proteinExistence type="predicted"/>
<keyword evidence="4 7" id="KW-1133">Transmembrane helix</keyword>
<evidence type="ECO:0000313" key="10">
    <source>
        <dbReference type="Proteomes" id="UP000077755"/>
    </source>
</evidence>
<keyword evidence="3" id="KW-0677">Repeat</keyword>
<dbReference type="Pfam" id="PF13962">
    <property type="entry name" value="PGG"/>
    <property type="match status" value="1"/>
</dbReference>
<organism evidence="9 10">
    <name type="scientific">Daucus carota subsp. sativus</name>
    <name type="common">Carrot</name>
    <dbReference type="NCBI Taxonomy" id="79200"/>
    <lineage>
        <taxon>Eukaryota</taxon>
        <taxon>Viridiplantae</taxon>
        <taxon>Streptophyta</taxon>
        <taxon>Embryophyta</taxon>
        <taxon>Tracheophyta</taxon>
        <taxon>Spermatophyta</taxon>
        <taxon>Magnoliopsida</taxon>
        <taxon>eudicotyledons</taxon>
        <taxon>Gunneridae</taxon>
        <taxon>Pentapetalae</taxon>
        <taxon>asterids</taxon>
        <taxon>campanulids</taxon>
        <taxon>Apiales</taxon>
        <taxon>Apiaceae</taxon>
        <taxon>Apioideae</taxon>
        <taxon>Scandiceae</taxon>
        <taxon>Daucinae</taxon>
        <taxon>Daucus</taxon>
        <taxon>Daucus sect. Daucus</taxon>
    </lineage>
</organism>
<accession>A0AAF1BE25</accession>
<comment type="subcellular location">
    <subcellularLocation>
        <location evidence="1">Membrane</location>
        <topology evidence="1">Multi-pass membrane protein</topology>
    </subcellularLocation>
</comment>
<evidence type="ECO:0000313" key="9">
    <source>
        <dbReference type="EMBL" id="WOH15980.1"/>
    </source>
</evidence>
<keyword evidence="10" id="KW-1185">Reference proteome</keyword>
<keyword evidence="5" id="KW-0040">ANK repeat</keyword>
<gene>
    <name evidence="9" type="ORF">DCAR_0935529</name>
</gene>
<feature type="transmembrane region" description="Helical" evidence="7">
    <location>
        <begin position="473"/>
        <end position="496"/>
    </location>
</feature>
<dbReference type="GO" id="GO:0005886">
    <property type="term" value="C:plasma membrane"/>
    <property type="evidence" value="ECO:0007669"/>
    <property type="project" value="TreeGrafter"/>
</dbReference>
<feature type="transmembrane region" description="Helical" evidence="7">
    <location>
        <begin position="364"/>
        <end position="383"/>
    </location>
</feature>
<evidence type="ECO:0000256" key="5">
    <source>
        <dbReference type="ARBA" id="ARBA00023043"/>
    </source>
</evidence>
<dbReference type="InterPro" id="IPR002110">
    <property type="entry name" value="Ankyrin_rpt"/>
</dbReference>